<sequence>MIGAGEMNYRVRDLDLGGDLTANWEPHVSVQGFGDRDEIGTHQHPACKKTTRWHELNGDRDGDDVTR</sequence>
<comment type="caution">
    <text evidence="2">The sequence shown here is derived from an EMBL/GenBank/DDBJ whole genome shotgun (WGS) entry which is preliminary data.</text>
</comment>
<gene>
    <name evidence="2" type="ORF">SLEP1_g45545</name>
</gene>
<dbReference type="AlphaFoldDB" id="A0AAV5LJG4"/>
<proteinExistence type="predicted"/>
<keyword evidence="3" id="KW-1185">Reference proteome</keyword>
<dbReference type="EMBL" id="BPVZ01000123">
    <property type="protein sequence ID" value="GKV37519.1"/>
    <property type="molecule type" value="Genomic_DNA"/>
</dbReference>
<feature type="compositionally biased region" description="Basic and acidic residues" evidence="1">
    <location>
        <begin position="52"/>
        <end position="67"/>
    </location>
</feature>
<feature type="region of interest" description="Disordered" evidence="1">
    <location>
        <begin position="34"/>
        <end position="67"/>
    </location>
</feature>
<evidence type="ECO:0000313" key="3">
    <source>
        <dbReference type="Proteomes" id="UP001054252"/>
    </source>
</evidence>
<organism evidence="2 3">
    <name type="scientific">Rubroshorea leprosula</name>
    <dbReference type="NCBI Taxonomy" id="152421"/>
    <lineage>
        <taxon>Eukaryota</taxon>
        <taxon>Viridiplantae</taxon>
        <taxon>Streptophyta</taxon>
        <taxon>Embryophyta</taxon>
        <taxon>Tracheophyta</taxon>
        <taxon>Spermatophyta</taxon>
        <taxon>Magnoliopsida</taxon>
        <taxon>eudicotyledons</taxon>
        <taxon>Gunneridae</taxon>
        <taxon>Pentapetalae</taxon>
        <taxon>rosids</taxon>
        <taxon>malvids</taxon>
        <taxon>Malvales</taxon>
        <taxon>Dipterocarpaceae</taxon>
        <taxon>Rubroshorea</taxon>
    </lineage>
</organism>
<dbReference type="Proteomes" id="UP001054252">
    <property type="component" value="Unassembled WGS sequence"/>
</dbReference>
<evidence type="ECO:0000313" key="2">
    <source>
        <dbReference type="EMBL" id="GKV37519.1"/>
    </source>
</evidence>
<protein>
    <submittedName>
        <fullName evidence="2">Uncharacterized protein</fullName>
    </submittedName>
</protein>
<accession>A0AAV5LJG4</accession>
<name>A0AAV5LJG4_9ROSI</name>
<evidence type="ECO:0000256" key="1">
    <source>
        <dbReference type="SAM" id="MobiDB-lite"/>
    </source>
</evidence>
<reference evidence="2 3" key="1">
    <citation type="journal article" date="2021" name="Commun. Biol.">
        <title>The genome of Shorea leprosula (Dipterocarpaceae) highlights the ecological relevance of drought in aseasonal tropical rainforests.</title>
        <authorList>
            <person name="Ng K.K.S."/>
            <person name="Kobayashi M.J."/>
            <person name="Fawcett J.A."/>
            <person name="Hatakeyama M."/>
            <person name="Paape T."/>
            <person name="Ng C.H."/>
            <person name="Ang C.C."/>
            <person name="Tnah L.H."/>
            <person name="Lee C.T."/>
            <person name="Nishiyama T."/>
            <person name="Sese J."/>
            <person name="O'Brien M.J."/>
            <person name="Copetti D."/>
            <person name="Mohd Noor M.I."/>
            <person name="Ong R.C."/>
            <person name="Putra M."/>
            <person name="Sireger I.Z."/>
            <person name="Indrioko S."/>
            <person name="Kosugi Y."/>
            <person name="Izuno A."/>
            <person name="Isagi Y."/>
            <person name="Lee S.L."/>
            <person name="Shimizu K.K."/>
        </authorList>
    </citation>
    <scope>NUCLEOTIDE SEQUENCE [LARGE SCALE GENOMIC DNA]</scope>
    <source>
        <strain evidence="2">214</strain>
    </source>
</reference>